<feature type="compositionally biased region" description="Low complexity" evidence="1">
    <location>
        <begin position="54"/>
        <end position="76"/>
    </location>
</feature>
<accession>A0A1M6TJC9</accession>
<protein>
    <recommendedName>
        <fullName evidence="4">NUDIX domain-containing protein</fullName>
    </recommendedName>
</protein>
<evidence type="ECO:0000313" key="3">
    <source>
        <dbReference type="Proteomes" id="UP000184363"/>
    </source>
</evidence>
<dbReference type="STRING" id="1848.SAMN05443637_10880"/>
<feature type="region of interest" description="Disordered" evidence="1">
    <location>
        <begin position="40"/>
        <end position="81"/>
    </location>
</feature>
<reference evidence="2 3" key="1">
    <citation type="submission" date="2016-11" db="EMBL/GenBank/DDBJ databases">
        <authorList>
            <person name="Jaros S."/>
            <person name="Januszkiewicz K."/>
            <person name="Wedrychowicz H."/>
        </authorList>
    </citation>
    <scope>NUCLEOTIDE SEQUENCE [LARGE SCALE GENOMIC DNA]</scope>
    <source>
        <strain evidence="2 3">DSM 43832</strain>
    </source>
</reference>
<sequence>MVLTKVSFVEKSGAASNLGPYCRVPCASRPGCSCSTRPVACSSSAPSTPPTRPTPGGTRSAGPSNPGRPCAAPRSARSARRPGLVVAEDDLHGPVWRRLVRFPFDGHVLDAEEWYFTATVDDAQGSVDTSGFTDLEVRTVLEHRWWSMAELATTSEVVWPLRLAELLPTALTRTGEPLLLDER</sequence>
<dbReference type="EMBL" id="FRAP01000008">
    <property type="protein sequence ID" value="SHK57047.1"/>
    <property type="molecule type" value="Genomic_DNA"/>
</dbReference>
<dbReference type="Proteomes" id="UP000184363">
    <property type="component" value="Unassembled WGS sequence"/>
</dbReference>
<evidence type="ECO:0000256" key="1">
    <source>
        <dbReference type="SAM" id="MobiDB-lite"/>
    </source>
</evidence>
<proteinExistence type="predicted"/>
<dbReference type="AlphaFoldDB" id="A0A1M6TJC9"/>
<name>A0A1M6TJC9_PSETH</name>
<evidence type="ECO:0000313" key="2">
    <source>
        <dbReference type="EMBL" id="SHK57047.1"/>
    </source>
</evidence>
<keyword evidence="3" id="KW-1185">Reference proteome</keyword>
<evidence type="ECO:0008006" key="4">
    <source>
        <dbReference type="Google" id="ProtNLM"/>
    </source>
</evidence>
<gene>
    <name evidence="2" type="ORF">SAMN05443637_10880</name>
</gene>
<organism evidence="2 3">
    <name type="scientific">Pseudonocardia thermophila</name>
    <dbReference type="NCBI Taxonomy" id="1848"/>
    <lineage>
        <taxon>Bacteria</taxon>
        <taxon>Bacillati</taxon>
        <taxon>Actinomycetota</taxon>
        <taxon>Actinomycetes</taxon>
        <taxon>Pseudonocardiales</taxon>
        <taxon>Pseudonocardiaceae</taxon>
        <taxon>Pseudonocardia</taxon>
    </lineage>
</organism>